<reference evidence="2 3" key="1">
    <citation type="journal article" date="2018" name="Nat. Biotechnol.">
        <title>A standardized bacterial taxonomy based on genome phylogeny substantially revises the tree of life.</title>
        <authorList>
            <person name="Parks D.H."/>
            <person name="Chuvochina M."/>
            <person name="Waite D.W."/>
            <person name="Rinke C."/>
            <person name="Skarshewski A."/>
            <person name="Chaumeil P.A."/>
            <person name="Hugenholtz P."/>
        </authorList>
    </citation>
    <scope>NUCLEOTIDE SEQUENCE [LARGE SCALE GENOMIC DNA]</scope>
    <source>
        <strain evidence="2">UBA10185</strain>
    </source>
</reference>
<evidence type="ECO:0000313" key="3">
    <source>
        <dbReference type="Proteomes" id="UP000264072"/>
    </source>
</evidence>
<feature type="domain" description="DUF6922" evidence="1">
    <location>
        <begin position="10"/>
        <end position="59"/>
    </location>
</feature>
<name>A0A351JSR2_UNCKA</name>
<proteinExistence type="predicted"/>
<comment type="caution">
    <text evidence="2">The sequence shown here is derived from an EMBL/GenBank/DDBJ whole genome shotgun (WGS) entry which is preliminary data.</text>
</comment>
<dbReference type="AlphaFoldDB" id="A0A351JSR2"/>
<dbReference type="EMBL" id="DNHX01000007">
    <property type="protein sequence ID" value="HAZ29332.1"/>
    <property type="molecule type" value="Genomic_DNA"/>
</dbReference>
<dbReference type="Proteomes" id="UP000264072">
    <property type="component" value="Unassembled WGS sequence"/>
</dbReference>
<accession>A0A351JSR2</accession>
<protein>
    <recommendedName>
        <fullName evidence="1">DUF6922 domain-containing protein</fullName>
    </recommendedName>
</protein>
<evidence type="ECO:0000259" key="1">
    <source>
        <dbReference type="Pfam" id="PF21956"/>
    </source>
</evidence>
<dbReference type="InterPro" id="IPR053830">
    <property type="entry name" value="DUF6922"/>
</dbReference>
<gene>
    <name evidence="2" type="ORF">DCY43_01065</name>
</gene>
<organism evidence="2 3">
    <name type="scientific">candidate division WWE3 bacterium</name>
    <dbReference type="NCBI Taxonomy" id="2053526"/>
    <lineage>
        <taxon>Bacteria</taxon>
        <taxon>Katanobacteria</taxon>
    </lineage>
</organism>
<dbReference type="Pfam" id="PF21956">
    <property type="entry name" value="DUF6922"/>
    <property type="match status" value="1"/>
</dbReference>
<sequence length="92" mass="11014">MQHGLPVDFKKYFWDVRFNTLTAYSHPTFIIERLLEFGDVKELDWLNSMYTKDQITNVLLTSRRLSPKTGNFFAHYYNVPKESLVCMKKLYI</sequence>
<evidence type="ECO:0000313" key="2">
    <source>
        <dbReference type="EMBL" id="HAZ29332.1"/>
    </source>
</evidence>